<dbReference type="Gene3D" id="3.10.450.50">
    <property type="match status" value="1"/>
</dbReference>
<reference evidence="2 3" key="1">
    <citation type="journal article" date="2020" name="Biotechnol. Biofuels">
        <title>New insights from the biogas microbiome by comprehensive genome-resolved metagenomics of nearly 1600 species originating from multiple anaerobic digesters.</title>
        <authorList>
            <person name="Campanaro S."/>
            <person name="Treu L."/>
            <person name="Rodriguez-R L.M."/>
            <person name="Kovalovszki A."/>
            <person name="Ziels R.M."/>
            <person name="Maus I."/>
            <person name="Zhu X."/>
            <person name="Kougias P.G."/>
            <person name="Basile A."/>
            <person name="Luo G."/>
            <person name="Schluter A."/>
            <person name="Konstantinidis K.T."/>
            <person name="Angelidaki I."/>
        </authorList>
    </citation>
    <scope>NUCLEOTIDE SEQUENCE [LARGE SCALE GENOMIC DNA]</scope>
    <source>
        <strain evidence="2">AS06rmzACSIP_256</strain>
    </source>
</reference>
<feature type="non-terminal residue" evidence="2">
    <location>
        <position position="1"/>
    </location>
</feature>
<dbReference type="InterPro" id="IPR032710">
    <property type="entry name" value="NTF2-like_dom_sf"/>
</dbReference>
<dbReference type="Proteomes" id="UP000536534">
    <property type="component" value="Unassembled WGS sequence"/>
</dbReference>
<comment type="caution">
    <text evidence="2">The sequence shown here is derived from an EMBL/GenBank/DDBJ whole genome shotgun (WGS) entry which is preliminary data.</text>
</comment>
<protein>
    <submittedName>
        <fullName evidence="2">Nuclear transport factor 2 family protein</fullName>
    </submittedName>
</protein>
<evidence type="ECO:0000313" key="2">
    <source>
        <dbReference type="EMBL" id="NLF55654.1"/>
    </source>
</evidence>
<sequence length="55" mass="6505">ALVRCGGTDPDDKETSGWMRMTACYRRRDGRWRVIHEHFSAPFDPQDDKVLWLEP</sequence>
<name>A0A7X7LYG7_9RHOO</name>
<dbReference type="InterPro" id="IPR037401">
    <property type="entry name" value="SnoaL-like"/>
</dbReference>
<organism evidence="2 3">
    <name type="scientific">Thauera phenolivorans</name>
    <dbReference type="NCBI Taxonomy" id="1792543"/>
    <lineage>
        <taxon>Bacteria</taxon>
        <taxon>Pseudomonadati</taxon>
        <taxon>Pseudomonadota</taxon>
        <taxon>Betaproteobacteria</taxon>
        <taxon>Rhodocyclales</taxon>
        <taxon>Zoogloeaceae</taxon>
        <taxon>Thauera</taxon>
    </lineage>
</organism>
<evidence type="ECO:0000259" key="1">
    <source>
        <dbReference type="Pfam" id="PF13474"/>
    </source>
</evidence>
<dbReference type="Pfam" id="PF13474">
    <property type="entry name" value="SnoaL_3"/>
    <property type="match status" value="1"/>
</dbReference>
<proteinExistence type="predicted"/>
<feature type="domain" description="SnoaL-like" evidence="1">
    <location>
        <begin position="10"/>
        <end position="43"/>
    </location>
</feature>
<evidence type="ECO:0000313" key="3">
    <source>
        <dbReference type="Proteomes" id="UP000536534"/>
    </source>
</evidence>
<gene>
    <name evidence="2" type="ORF">GX576_14900</name>
</gene>
<accession>A0A7X7LYG7</accession>
<dbReference type="EMBL" id="JAAYYV010000429">
    <property type="protein sequence ID" value="NLF55654.1"/>
    <property type="molecule type" value="Genomic_DNA"/>
</dbReference>
<dbReference type="SUPFAM" id="SSF54427">
    <property type="entry name" value="NTF2-like"/>
    <property type="match status" value="1"/>
</dbReference>
<dbReference type="AlphaFoldDB" id="A0A7X7LYG7"/>